<feature type="transmembrane region" description="Helical" evidence="6">
    <location>
        <begin position="198"/>
        <end position="223"/>
    </location>
</feature>
<accession>A0A9W6IUZ3</accession>
<evidence type="ECO:0000313" key="9">
    <source>
        <dbReference type="EMBL" id="MBM7850798.1"/>
    </source>
</evidence>
<sequence>MSKVLPAQTATPTSPDALGRTDLGLYVVLVTVWGTSWIALHHQLGVVAPVVSLVWRFGLSAAICVVIALARRERLRFPLRTHVRFALAGVLMYSTNFLLFYHAGAHVPSGLLAVVFALASPINLALGALFFGRAIEIRVLVGAALGVAGVGLLYLPQIASTGFNAAALGGLALCVAGTLCFCLGNMISSVIQRDVPDLAATAWGMIYGTLWLLIAALASGAAFDFEPSWSYGLSLLWLAAGSSVAAFLAYLALIKRIGPARAGFATVLFPVVALAISSVFESYAWTASALVGVALVALGNVVVLGLARRRT</sequence>
<feature type="transmembrane region" description="Helical" evidence="6">
    <location>
        <begin position="46"/>
        <end position="70"/>
    </location>
</feature>
<evidence type="ECO:0000256" key="5">
    <source>
        <dbReference type="ARBA" id="ARBA00023136"/>
    </source>
</evidence>
<organism evidence="8 11">
    <name type="scientific">Methylopila capsulata</name>
    <dbReference type="NCBI Taxonomy" id="61654"/>
    <lineage>
        <taxon>Bacteria</taxon>
        <taxon>Pseudomonadati</taxon>
        <taxon>Pseudomonadota</taxon>
        <taxon>Alphaproteobacteria</taxon>
        <taxon>Hyphomicrobiales</taxon>
        <taxon>Methylopilaceae</taxon>
        <taxon>Methylopila</taxon>
    </lineage>
</organism>
<feature type="transmembrane region" description="Helical" evidence="6">
    <location>
        <begin position="229"/>
        <end position="253"/>
    </location>
</feature>
<feature type="domain" description="EamA" evidence="7">
    <location>
        <begin position="27"/>
        <end position="154"/>
    </location>
</feature>
<keyword evidence="10" id="KW-1185">Reference proteome</keyword>
<feature type="transmembrane region" description="Helical" evidence="6">
    <location>
        <begin position="110"/>
        <end position="132"/>
    </location>
</feature>
<dbReference type="InterPro" id="IPR050638">
    <property type="entry name" value="AA-Vitamin_Transporters"/>
</dbReference>
<evidence type="ECO:0000256" key="6">
    <source>
        <dbReference type="SAM" id="Phobius"/>
    </source>
</evidence>
<dbReference type="AlphaFoldDB" id="A0A9W6IUZ3"/>
<keyword evidence="3 6" id="KW-0812">Transmembrane</keyword>
<evidence type="ECO:0000313" key="11">
    <source>
        <dbReference type="Proteomes" id="UP001143400"/>
    </source>
</evidence>
<feature type="transmembrane region" description="Helical" evidence="6">
    <location>
        <begin position="165"/>
        <end position="186"/>
    </location>
</feature>
<reference evidence="9 10" key="2">
    <citation type="submission" date="2021-01" db="EMBL/GenBank/DDBJ databases">
        <title>Genomic Encyclopedia of Type Strains, Phase IV (KMG-IV): sequencing the most valuable type-strain genomes for metagenomic binning, comparative biology and taxonomic classification.</title>
        <authorList>
            <person name="Goeker M."/>
        </authorList>
    </citation>
    <scope>NUCLEOTIDE SEQUENCE [LARGE SCALE GENOMIC DNA]</scope>
    <source>
        <strain evidence="9 10">DSM 6130</strain>
    </source>
</reference>
<dbReference type="EMBL" id="JAFBCY010000001">
    <property type="protein sequence ID" value="MBM7850798.1"/>
    <property type="molecule type" value="Genomic_DNA"/>
</dbReference>
<dbReference type="SUPFAM" id="SSF103481">
    <property type="entry name" value="Multidrug resistance efflux transporter EmrE"/>
    <property type="match status" value="2"/>
</dbReference>
<evidence type="ECO:0000256" key="4">
    <source>
        <dbReference type="ARBA" id="ARBA00022989"/>
    </source>
</evidence>
<feature type="transmembrane region" description="Helical" evidence="6">
    <location>
        <begin position="260"/>
        <end position="280"/>
    </location>
</feature>
<feature type="transmembrane region" description="Helical" evidence="6">
    <location>
        <begin position="286"/>
        <end position="307"/>
    </location>
</feature>
<reference evidence="8" key="1">
    <citation type="journal article" date="2014" name="Int. J. Syst. Evol. Microbiol.">
        <title>Complete genome sequence of Corynebacterium casei LMG S-19264T (=DSM 44701T), isolated from a smear-ripened cheese.</title>
        <authorList>
            <consortium name="US DOE Joint Genome Institute (JGI-PGF)"/>
            <person name="Walter F."/>
            <person name="Albersmeier A."/>
            <person name="Kalinowski J."/>
            <person name="Ruckert C."/>
        </authorList>
    </citation>
    <scope>NUCLEOTIDE SEQUENCE</scope>
    <source>
        <strain evidence="8">VKM B-1606</strain>
    </source>
</reference>
<dbReference type="Proteomes" id="UP000758856">
    <property type="component" value="Unassembled WGS sequence"/>
</dbReference>
<comment type="similarity">
    <text evidence="2">Belongs to the EamA transporter family.</text>
</comment>
<evidence type="ECO:0000313" key="8">
    <source>
        <dbReference type="EMBL" id="GLK56092.1"/>
    </source>
</evidence>
<protein>
    <submittedName>
        <fullName evidence="9">Drug/metabolite transporter (DMT)-like permease</fullName>
    </submittedName>
    <submittedName>
        <fullName evidence="8">Membrane protein</fullName>
    </submittedName>
</protein>
<dbReference type="Pfam" id="PF00892">
    <property type="entry name" value="EamA"/>
    <property type="match status" value="2"/>
</dbReference>
<feature type="transmembrane region" description="Helical" evidence="6">
    <location>
        <begin position="23"/>
        <end position="40"/>
    </location>
</feature>
<proteinExistence type="inferred from homology"/>
<comment type="caution">
    <text evidence="8">The sequence shown here is derived from an EMBL/GenBank/DDBJ whole genome shotgun (WGS) entry which is preliminary data.</text>
</comment>
<dbReference type="InterPro" id="IPR037185">
    <property type="entry name" value="EmrE-like"/>
</dbReference>
<reference evidence="8" key="3">
    <citation type="submission" date="2023-01" db="EMBL/GenBank/DDBJ databases">
        <authorList>
            <person name="Sun Q."/>
            <person name="Evtushenko L."/>
        </authorList>
    </citation>
    <scope>NUCLEOTIDE SEQUENCE</scope>
    <source>
        <strain evidence="8">VKM B-1606</strain>
    </source>
</reference>
<feature type="domain" description="EamA" evidence="7">
    <location>
        <begin position="170"/>
        <end position="304"/>
    </location>
</feature>
<evidence type="ECO:0000259" key="7">
    <source>
        <dbReference type="Pfam" id="PF00892"/>
    </source>
</evidence>
<evidence type="ECO:0000256" key="1">
    <source>
        <dbReference type="ARBA" id="ARBA00004141"/>
    </source>
</evidence>
<feature type="transmembrane region" description="Helical" evidence="6">
    <location>
        <begin position="139"/>
        <end position="159"/>
    </location>
</feature>
<evidence type="ECO:0000313" key="10">
    <source>
        <dbReference type="Proteomes" id="UP000758856"/>
    </source>
</evidence>
<feature type="transmembrane region" description="Helical" evidence="6">
    <location>
        <begin position="82"/>
        <end position="104"/>
    </location>
</feature>
<evidence type="ECO:0000256" key="3">
    <source>
        <dbReference type="ARBA" id="ARBA00022692"/>
    </source>
</evidence>
<dbReference type="Proteomes" id="UP001143400">
    <property type="component" value="Unassembled WGS sequence"/>
</dbReference>
<name>A0A9W6IUZ3_9HYPH</name>
<keyword evidence="5 6" id="KW-0472">Membrane</keyword>
<dbReference type="RefSeq" id="WP_204949176.1">
    <property type="nucleotide sequence ID" value="NZ_BSFF01000002.1"/>
</dbReference>
<dbReference type="InterPro" id="IPR000620">
    <property type="entry name" value="EamA_dom"/>
</dbReference>
<comment type="subcellular location">
    <subcellularLocation>
        <location evidence="1">Membrane</location>
        <topology evidence="1">Multi-pass membrane protein</topology>
    </subcellularLocation>
</comment>
<gene>
    <name evidence="8" type="ORF">GCM10008170_21110</name>
    <name evidence="9" type="ORF">JOD31_001010</name>
</gene>
<dbReference type="PANTHER" id="PTHR32322">
    <property type="entry name" value="INNER MEMBRANE TRANSPORTER"/>
    <property type="match status" value="1"/>
</dbReference>
<keyword evidence="4 6" id="KW-1133">Transmembrane helix</keyword>
<dbReference type="PANTHER" id="PTHR32322:SF2">
    <property type="entry name" value="EAMA DOMAIN-CONTAINING PROTEIN"/>
    <property type="match status" value="1"/>
</dbReference>
<dbReference type="EMBL" id="BSFF01000002">
    <property type="protein sequence ID" value="GLK56092.1"/>
    <property type="molecule type" value="Genomic_DNA"/>
</dbReference>
<dbReference type="GO" id="GO:0016020">
    <property type="term" value="C:membrane"/>
    <property type="evidence" value="ECO:0007669"/>
    <property type="project" value="UniProtKB-SubCell"/>
</dbReference>
<evidence type="ECO:0000256" key="2">
    <source>
        <dbReference type="ARBA" id="ARBA00007362"/>
    </source>
</evidence>